<dbReference type="AlphaFoldDB" id="A0A419EPV6"/>
<feature type="domain" description="HTH tetR-type" evidence="6">
    <location>
        <begin position="9"/>
        <end position="69"/>
    </location>
</feature>
<organism evidence="7 8">
    <name type="scientific">Candidatus Abyssobacteria bacterium SURF_17</name>
    <dbReference type="NCBI Taxonomy" id="2093361"/>
    <lineage>
        <taxon>Bacteria</taxon>
        <taxon>Pseudomonadati</taxon>
        <taxon>Candidatus Hydrogenedentota</taxon>
        <taxon>Candidatus Abyssobacteria</taxon>
    </lineage>
</organism>
<dbReference type="PANTHER" id="PTHR30055:SF234">
    <property type="entry name" value="HTH-TYPE TRANSCRIPTIONAL REGULATOR BETI"/>
    <property type="match status" value="1"/>
</dbReference>
<dbReference type="Pfam" id="PF00440">
    <property type="entry name" value="TetR_N"/>
    <property type="match status" value="1"/>
</dbReference>
<dbReference type="Pfam" id="PF13977">
    <property type="entry name" value="TetR_C_6"/>
    <property type="match status" value="1"/>
</dbReference>
<dbReference type="Proteomes" id="UP000285961">
    <property type="component" value="Unassembled WGS sequence"/>
</dbReference>
<dbReference type="InterPro" id="IPR009057">
    <property type="entry name" value="Homeodomain-like_sf"/>
</dbReference>
<dbReference type="InterPro" id="IPR039538">
    <property type="entry name" value="BetI_C"/>
</dbReference>
<evidence type="ECO:0000313" key="8">
    <source>
        <dbReference type="Proteomes" id="UP000285961"/>
    </source>
</evidence>
<dbReference type="PROSITE" id="PS50977">
    <property type="entry name" value="HTH_TETR_2"/>
    <property type="match status" value="1"/>
</dbReference>
<keyword evidence="1" id="KW-0678">Repressor</keyword>
<dbReference type="SUPFAM" id="SSF46689">
    <property type="entry name" value="Homeodomain-like"/>
    <property type="match status" value="1"/>
</dbReference>
<evidence type="ECO:0000256" key="2">
    <source>
        <dbReference type="ARBA" id="ARBA00023015"/>
    </source>
</evidence>
<gene>
    <name evidence="7" type="ORF">C4532_18415</name>
</gene>
<evidence type="ECO:0000256" key="5">
    <source>
        <dbReference type="PROSITE-ProRule" id="PRU00335"/>
    </source>
</evidence>
<evidence type="ECO:0000256" key="3">
    <source>
        <dbReference type="ARBA" id="ARBA00023125"/>
    </source>
</evidence>
<dbReference type="SUPFAM" id="SSF48498">
    <property type="entry name" value="Tetracyclin repressor-like, C-terminal domain"/>
    <property type="match status" value="1"/>
</dbReference>
<keyword evidence="3 5" id="KW-0238">DNA-binding</keyword>
<evidence type="ECO:0000259" key="6">
    <source>
        <dbReference type="PROSITE" id="PS50977"/>
    </source>
</evidence>
<dbReference type="GO" id="GO:0003700">
    <property type="term" value="F:DNA-binding transcription factor activity"/>
    <property type="evidence" value="ECO:0007669"/>
    <property type="project" value="TreeGrafter"/>
</dbReference>
<proteinExistence type="predicted"/>
<dbReference type="InterPro" id="IPR023772">
    <property type="entry name" value="DNA-bd_HTH_TetR-type_CS"/>
</dbReference>
<dbReference type="InterPro" id="IPR050109">
    <property type="entry name" value="HTH-type_TetR-like_transc_reg"/>
</dbReference>
<dbReference type="PROSITE" id="PS01081">
    <property type="entry name" value="HTH_TETR_1"/>
    <property type="match status" value="1"/>
</dbReference>
<evidence type="ECO:0000313" key="7">
    <source>
        <dbReference type="EMBL" id="RJP65032.1"/>
    </source>
</evidence>
<keyword evidence="4" id="KW-0804">Transcription</keyword>
<accession>A0A419EPV6</accession>
<dbReference type="InterPro" id="IPR001647">
    <property type="entry name" value="HTH_TetR"/>
</dbReference>
<protein>
    <submittedName>
        <fullName evidence="7">TetR family transcriptional regulator</fullName>
    </submittedName>
</protein>
<sequence length="198" mass="22521">MSPKVGVAPKRRAEIIEATFFCIALKGYSNITMQDIADSAGVSKGVIHYYFRNKEELFLSVFEKLVRDLDGHIARKVERAKTPPEKVCAIIGAVFEKIRENKKFQVVLVDFWAQSTKNPRLMAANASQYARYRHLAKKIIAEGIRDGYFKECDPARVASALIGLIEGFTIQWIFDEKAFDLVRAQKMTEEIIIGFLKE</sequence>
<dbReference type="EMBL" id="QZKI01000131">
    <property type="protein sequence ID" value="RJP65032.1"/>
    <property type="molecule type" value="Genomic_DNA"/>
</dbReference>
<name>A0A419EPV6_9BACT</name>
<comment type="caution">
    <text evidence="7">The sequence shown here is derived from an EMBL/GenBank/DDBJ whole genome shotgun (WGS) entry which is preliminary data.</text>
</comment>
<evidence type="ECO:0000256" key="4">
    <source>
        <dbReference type="ARBA" id="ARBA00023163"/>
    </source>
</evidence>
<reference evidence="7 8" key="1">
    <citation type="journal article" date="2017" name="ISME J.">
        <title>Energy and carbon metabolisms in a deep terrestrial subsurface fluid microbial community.</title>
        <authorList>
            <person name="Momper L."/>
            <person name="Jungbluth S.P."/>
            <person name="Lee M.D."/>
            <person name="Amend J.P."/>
        </authorList>
    </citation>
    <scope>NUCLEOTIDE SEQUENCE [LARGE SCALE GENOMIC DNA]</scope>
    <source>
        <strain evidence="7">SURF_17</strain>
    </source>
</reference>
<dbReference type="Gene3D" id="1.10.357.10">
    <property type="entry name" value="Tetracycline Repressor, domain 2"/>
    <property type="match status" value="1"/>
</dbReference>
<feature type="DNA-binding region" description="H-T-H motif" evidence="5">
    <location>
        <begin position="32"/>
        <end position="51"/>
    </location>
</feature>
<dbReference type="GO" id="GO:0000976">
    <property type="term" value="F:transcription cis-regulatory region binding"/>
    <property type="evidence" value="ECO:0007669"/>
    <property type="project" value="TreeGrafter"/>
</dbReference>
<evidence type="ECO:0000256" key="1">
    <source>
        <dbReference type="ARBA" id="ARBA00022491"/>
    </source>
</evidence>
<keyword evidence="2" id="KW-0805">Transcription regulation</keyword>
<dbReference type="InterPro" id="IPR036271">
    <property type="entry name" value="Tet_transcr_reg_TetR-rel_C_sf"/>
</dbReference>
<dbReference type="PRINTS" id="PR00455">
    <property type="entry name" value="HTHTETR"/>
</dbReference>
<dbReference type="PANTHER" id="PTHR30055">
    <property type="entry name" value="HTH-TYPE TRANSCRIPTIONAL REGULATOR RUTR"/>
    <property type="match status" value="1"/>
</dbReference>